<protein>
    <submittedName>
        <fullName evidence="2">Glutamyl-tRNA(Gln) amidotransferase subunit A, chloroplastic/mitochondrial</fullName>
        <ecNumber evidence="2">6.3.5.6</ecNumber>
        <ecNumber evidence="2">6.3.5.7</ecNumber>
    </submittedName>
</protein>
<dbReference type="SUPFAM" id="SSF75304">
    <property type="entry name" value="Amidase signature (AS) enzymes"/>
    <property type="match status" value="2"/>
</dbReference>
<feature type="domain" description="Amidase" evidence="1">
    <location>
        <begin position="146"/>
        <end position="585"/>
    </location>
</feature>
<dbReference type="GO" id="GO:0050567">
    <property type="term" value="F:glutaminyl-tRNA synthase (glutamine-hydrolyzing) activity"/>
    <property type="evidence" value="ECO:0007669"/>
    <property type="project" value="UniProtKB-EC"/>
</dbReference>
<sequence length="605" mass="64331">MSEKAAISKMAKLSKEGMEDTMKEQSLDAVAYPNKAAEHAMAIGGLPIISVPAGYSTSGAPSGISFAGLKGTDAKLIEIAYAFEQATRSNKLNQVHESNTIHYMVEMKMLMALPQDREQRTFDFEEATIADIQAAFAAGRLTSSQLVSYYLRRISSLNPRLRAVIEVNPDALSEAARTDSQRAAGTAVPSPLHGIPVLVKDNIATRDKLNTTSGSLALLGSVVPRDAGVVDRLRRAGAIIIGKASMSEWDNFRSLNVPLGWNPRSGEGQNPYPGADGPCGTSSGSAIAVAANMATVSLATDLDGAISCPASMNSVVGLKPTPGLTSRSGIVPISPRLETVGPMGRTVADTAALLDAIAGFDPLDAEKTMAGKQFIPAGGFVKMLNAEGLKGKRLGILRRPFFNFSKGSVEATTFATHFETMTKKGAILVDIVEMKNLEIMIDQLESGEVTALLAEFKLSVNAYLKQLVSSSVRSLADVIEFNKKHSVEERMEEFGQAIFLASERTNGLGEAEKAAISRMEKLSKEGMEDTMKEQKLDAVVYDSCEADHAMAIGGFPIINVPAGYSSSGAPFGIAFAGLKGSDAKLIEIAYAFEQATNVRKLPPLL</sequence>
<dbReference type="Pfam" id="PF01425">
    <property type="entry name" value="Amidase"/>
    <property type="match status" value="1"/>
</dbReference>
<proteinExistence type="predicted"/>
<keyword evidence="2" id="KW-0808">Transferase</keyword>
<dbReference type="InterPro" id="IPR023631">
    <property type="entry name" value="Amidase_dom"/>
</dbReference>
<dbReference type="Proteomes" id="UP000236161">
    <property type="component" value="Unassembled WGS sequence"/>
</dbReference>
<gene>
    <name evidence="2" type="primary">GATA</name>
    <name evidence="2" type="ORF">AXF42_Ash007701</name>
</gene>
<evidence type="ECO:0000313" key="2">
    <source>
        <dbReference type="EMBL" id="PKA51044.1"/>
    </source>
</evidence>
<name>A0A2I0A688_9ASPA</name>
<evidence type="ECO:0000259" key="1">
    <source>
        <dbReference type="Pfam" id="PF01425"/>
    </source>
</evidence>
<dbReference type="EMBL" id="KZ452015">
    <property type="protein sequence ID" value="PKA51044.1"/>
    <property type="molecule type" value="Genomic_DNA"/>
</dbReference>
<dbReference type="PANTHER" id="PTHR42678:SF34">
    <property type="entry name" value="OS04G0183300 PROTEIN"/>
    <property type="match status" value="1"/>
</dbReference>
<dbReference type="Gene3D" id="3.90.1300.10">
    <property type="entry name" value="Amidase signature (AS) domain"/>
    <property type="match status" value="2"/>
</dbReference>
<dbReference type="OrthoDB" id="566138at2759"/>
<dbReference type="AlphaFoldDB" id="A0A2I0A688"/>
<keyword evidence="2" id="KW-0436">Ligase</keyword>
<organism evidence="2 3">
    <name type="scientific">Apostasia shenzhenica</name>
    <dbReference type="NCBI Taxonomy" id="1088818"/>
    <lineage>
        <taxon>Eukaryota</taxon>
        <taxon>Viridiplantae</taxon>
        <taxon>Streptophyta</taxon>
        <taxon>Embryophyta</taxon>
        <taxon>Tracheophyta</taxon>
        <taxon>Spermatophyta</taxon>
        <taxon>Magnoliopsida</taxon>
        <taxon>Liliopsida</taxon>
        <taxon>Asparagales</taxon>
        <taxon>Orchidaceae</taxon>
        <taxon>Apostasioideae</taxon>
        <taxon>Apostasia</taxon>
    </lineage>
</organism>
<dbReference type="PANTHER" id="PTHR42678">
    <property type="entry name" value="AMIDASE"/>
    <property type="match status" value="1"/>
</dbReference>
<dbReference type="EC" id="6.3.5.6" evidence="2"/>
<keyword evidence="3" id="KW-1185">Reference proteome</keyword>
<evidence type="ECO:0000313" key="3">
    <source>
        <dbReference type="Proteomes" id="UP000236161"/>
    </source>
</evidence>
<dbReference type="EC" id="6.3.5.7" evidence="2"/>
<dbReference type="InterPro" id="IPR036928">
    <property type="entry name" value="AS_sf"/>
</dbReference>
<accession>A0A2I0A688</accession>
<dbReference type="GO" id="GO:0050566">
    <property type="term" value="F:asparaginyl-tRNA synthase (glutamine-hydrolyzing) activity"/>
    <property type="evidence" value="ECO:0007669"/>
    <property type="project" value="UniProtKB-EC"/>
</dbReference>
<dbReference type="GO" id="GO:0016740">
    <property type="term" value="F:transferase activity"/>
    <property type="evidence" value="ECO:0007669"/>
    <property type="project" value="UniProtKB-KW"/>
</dbReference>
<reference evidence="2 3" key="1">
    <citation type="journal article" date="2017" name="Nature">
        <title>The Apostasia genome and the evolution of orchids.</title>
        <authorList>
            <person name="Zhang G.Q."/>
            <person name="Liu K.W."/>
            <person name="Li Z."/>
            <person name="Lohaus R."/>
            <person name="Hsiao Y.Y."/>
            <person name="Niu S.C."/>
            <person name="Wang J.Y."/>
            <person name="Lin Y.C."/>
            <person name="Xu Q."/>
            <person name="Chen L.J."/>
            <person name="Yoshida K."/>
            <person name="Fujiwara S."/>
            <person name="Wang Z.W."/>
            <person name="Zhang Y.Q."/>
            <person name="Mitsuda N."/>
            <person name="Wang M."/>
            <person name="Liu G.H."/>
            <person name="Pecoraro L."/>
            <person name="Huang H.X."/>
            <person name="Xiao X.J."/>
            <person name="Lin M."/>
            <person name="Wu X.Y."/>
            <person name="Wu W.L."/>
            <person name="Chen Y.Y."/>
            <person name="Chang S.B."/>
            <person name="Sakamoto S."/>
            <person name="Ohme-Takagi M."/>
            <person name="Yagi M."/>
            <person name="Zeng S.J."/>
            <person name="Shen C.Y."/>
            <person name="Yeh C.M."/>
            <person name="Luo Y.B."/>
            <person name="Tsai W.C."/>
            <person name="Van de Peer Y."/>
            <person name="Liu Z.J."/>
        </authorList>
    </citation>
    <scope>NUCLEOTIDE SEQUENCE [LARGE SCALE GENOMIC DNA]</scope>
    <source>
        <strain evidence="3">cv. Shenzhen</strain>
        <tissue evidence="2">Stem</tissue>
    </source>
</reference>
<dbReference type="STRING" id="1088818.A0A2I0A688"/>